<accession>A0A177AF82</accession>
<name>A0A177AF82_9PEZI</name>
<sequence length="338" mass="38495">MSKRKPSVLPSNIPSTRDLCDFLGFNGTEAKNDLCDFSRKWRMAYTTRSGCCGTKLLNWKFEQEDLKIMAQAFLSDAVEEEFWSNMKGGDSIPKGSDEETVNLLMQLLWKQNKYAYNNANYPKPSQDRIRRIDATQYDDQQTKRRKRDDGIFIAYDQDGFMERATKQSSLSQQFSPAPPPLAPLQTDTAALPPTESQSPPHVQHVFALTTEPKGRALIPFHISLHSGGKTRQSFWEEGRFGSKSLQEFLPSFAAKLKCAPNDIERIKLVLRLKTREVEIEMEARNEDIWEIAMATFRDEIKRGKAKGEVKGVSVLVEPVMRKGGVETGGWDEDEEFEL</sequence>
<dbReference type="GeneID" id="36286562"/>
<dbReference type="RefSeq" id="XP_024326018.1">
    <property type="nucleotide sequence ID" value="XM_024467132.1"/>
</dbReference>
<reference evidence="2" key="1">
    <citation type="submission" date="2016-03" db="EMBL/GenBank/DDBJ databases">
        <title>Updated assembly of Pseudogymnoascus destructans, the fungus causing white-nose syndrome of bats.</title>
        <authorList>
            <person name="Palmer J.M."/>
            <person name="Drees K.P."/>
            <person name="Foster J.T."/>
            <person name="Lindner D.L."/>
        </authorList>
    </citation>
    <scope>NUCLEOTIDE SEQUENCE [LARGE SCALE GENOMIC DNA]</scope>
    <source>
        <strain evidence="2">20631-21</strain>
    </source>
</reference>
<dbReference type="Proteomes" id="UP000077154">
    <property type="component" value="Unassembled WGS sequence"/>
</dbReference>
<dbReference type="AlphaFoldDB" id="A0A177AF82"/>
<proteinExistence type="predicted"/>
<evidence type="ECO:0000313" key="2">
    <source>
        <dbReference type="EMBL" id="OAF60737.1"/>
    </source>
</evidence>
<evidence type="ECO:0000256" key="1">
    <source>
        <dbReference type="SAM" id="MobiDB-lite"/>
    </source>
</evidence>
<organism evidence="2">
    <name type="scientific">Pseudogymnoascus destructans</name>
    <dbReference type="NCBI Taxonomy" id="655981"/>
    <lineage>
        <taxon>Eukaryota</taxon>
        <taxon>Fungi</taxon>
        <taxon>Dikarya</taxon>
        <taxon>Ascomycota</taxon>
        <taxon>Pezizomycotina</taxon>
        <taxon>Leotiomycetes</taxon>
        <taxon>Thelebolales</taxon>
        <taxon>Thelebolaceae</taxon>
        <taxon>Pseudogymnoascus</taxon>
    </lineage>
</organism>
<gene>
    <name evidence="2" type="ORF">VC83_03486</name>
</gene>
<dbReference type="VEuPathDB" id="FungiDB:GMDG_06300"/>
<protein>
    <submittedName>
        <fullName evidence="2">Uncharacterized protein</fullName>
    </submittedName>
</protein>
<dbReference type="EMBL" id="KV441391">
    <property type="protein sequence ID" value="OAF60737.1"/>
    <property type="molecule type" value="Genomic_DNA"/>
</dbReference>
<feature type="region of interest" description="Disordered" evidence="1">
    <location>
        <begin position="165"/>
        <end position="200"/>
    </location>
</feature>
<feature type="compositionally biased region" description="Polar residues" evidence="1">
    <location>
        <begin position="166"/>
        <end position="175"/>
    </location>
</feature>
<dbReference type="OrthoDB" id="3433139at2759"/>